<feature type="domain" description="Resolvase/invertase-type recombinase catalytic" evidence="1">
    <location>
        <begin position="7"/>
        <end position="98"/>
    </location>
</feature>
<proteinExistence type="predicted"/>
<dbReference type="InterPro" id="IPR036162">
    <property type="entry name" value="Resolvase-like_N_sf"/>
</dbReference>
<evidence type="ECO:0000313" key="2">
    <source>
        <dbReference type="EMBL" id="SFV58095.1"/>
    </source>
</evidence>
<dbReference type="InterPro" id="IPR006119">
    <property type="entry name" value="Resolv_N"/>
</dbReference>
<sequence length="203" mass="23267">MNQGLNIDKEVLEYSNRNYSIDEREQFEHFIQGLKKGDIIITDEIWMLSEKMDEIVKVINCMLSRGITLHIASSNSIIDTDSLASEIFPLLNTIREEQQNRQNQVGRPKGSRSKSKFDKYQTKIISLLRDGMSVSAISRELAVSRSSLKDYIESRGIKDMIEGSWIEISSMEQDDLTDDKILICPFEQGKKQNKGEIDADKSR</sequence>
<name>A0A1W1BX76_9ZZZZ</name>
<dbReference type="Gene3D" id="3.40.50.1390">
    <property type="entry name" value="Resolvase, N-terminal catalytic domain"/>
    <property type="match status" value="1"/>
</dbReference>
<dbReference type="EMBL" id="FPHC01000046">
    <property type="protein sequence ID" value="SFV58095.1"/>
    <property type="molecule type" value="Genomic_DNA"/>
</dbReference>
<dbReference type="Pfam" id="PF00239">
    <property type="entry name" value="Resolvase"/>
    <property type="match status" value="1"/>
</dbReference>
<gene>
    <name evidence="2" type="ORF">MNB_SV-6-1571</name>
</gene>
<protein>
    <recommendedName>
        <fullName evidence="1">Resolvase/invertase-type recombinase catalytic domain-containing protein</fullName>
    </recommendedName>
</protein>
<evidence type="ECO:0000259" key="1">
    <source>
        <dbReference type="Pfam" id="PF00239"/>
    </source>
</evidence>
<organism evidence="2">
    <name type="scientific">hydrothermal vent metagenome</name>
    <dbReference type="NCBI Taxonomy" id="652676"/>
    <lineage>
        <taxon>unclassified sequences</taxon>
        <taxon>metagenomes</taxon>
        <taxon>ecological metagenomes</taxon>
    </lineage>
</organism>
<accession>A0A1W1BX76</accession>
<dbReference type="AlphaFoldDB" id="A0A1W1BX76"/>
<dbReference type="GO" id="GO:0003677">
    <property type="term" value="F:DNA binding"/>
    <property type="evidence" value="ECO:0007669"/>
    <property type="project" value="InterPro"/>
</dbReference>
<dbReference type="SUPFAM" id="SSF53041">
    <property type="entry name" value="Resolvase-like"/>
    <property type="match status" value="1"/>
</dbReference>
<reference evidence="2" key="1">
    <citation type="submission" date="2016-10" db="EMBL/GenBank/DDBJ databases">
        <authorList>
            <person name="de Groot N.N."/>
        </authorList>
    </citation>
    <scope>NUCLEOTIDE SEQUENCE</scope>
</reference>
<dbReference type="GO" id="GO:0000150">
    <property type="term" value="F:DNA strand exchange activity"/>
    <property type="evidence" value="ECO:0007669"/>
    <property type="project" value="InterPro"/>
</dbReference>